<keyword evidence="5" id="KW-0963">Cytoplasm</keyword>
<keyword evidence="10 16" id="KW-0067">ATP-binding</keyword>
<feature type="region of interest" description="Disordered" evidence="17">
    <location>
        <begin position="1"/>
        <end position="44"/>
    </location>
</feature>
<comment type="catalytic activity">
    <reaction evidence="11">
        <text>L-threonyl-[protein] + ATP = O-phospho-L-threonyl-[protein] + ADP + H(+)</text>
        <dbReference type="Rhea" id="RHEA:46608"/>
        <dbReference type="Rhea" id="RHEA-COMP:11060"/>
        <dbReference type="Rhea" id="RHEA-COMP:11605"/>
        <dbReference type="ChEBI" id="CHEBI:15378"/>
        <dbReference type="ChEBI" id="CHEBI:30013"/>
        <dbReference type="ChEBI" id="CHEBI:30616"/>
        <dbReference type="ChEBI" id="CHEBI:61977"/>
        <dbReference type="ChEBI" id="CHEBI:456216"/>
        <dbReference type="EC" id="2.7.11.1"/>
    </reaction>
</comment>
<evidence type="ECO:0000259" key="19">
    <source>
        <dbReference type="PROSITE" id="PS50030"/>
    </source>
</evidence>
<comment type="catalytic activity">
    <reaction evidence="12">
        <text>L-seryl-[protein] + ATP = O-phospho-L-seryl-[protein] + ADP + H(+)</text>
        <dbReference type="Rhea" id="RHEA:17989"/>
        <dbReference type="Rhea" id="RHEA-COMP:9863"/>
        <dbReference type="Rhea" id="RHEA-COMP:11604"/>
        <dbReference type="ChEBI" id="CHEBI:15378"/>
        <dbReference type="ChEBI" id="CHEBI:29999"/>
        <dbReference type="ChEBI" id="CHEBI:30616"/>
        <dbReference type="ChEBI" id="CHEBI:83421"/>
        <dbReference type="ChEBI" id="CHEBI:456216"/>
        <dbReference type="EC" id="2.7.11.1"/>
    </reaction>
</comment>
<gene>
    <name evidence="20" type="ORF">KOW79_021707</name>
</gene>
<accession>A0A9D3SD45</accession>
<evidence type="ECO:0000256" key="17">
    <source>
        <dbReference type="SAM" id="MobiDB-lite"/>
    </source>
</evidence>
<dbReference type="EC" id="2.7.11.1" evidence="4"/>
<evidence type="ECO:0000256" key="8">
    <source>
        <dbReference type="ARBA" id="ARBA00022741"/>
    </source>
</evidence>
<dbReference type="SMART" id="SM00220">
    <property type="entry name" value="S_TKc"/>
    <property type="match status" value="1"/>
</dbReference>
<dbReference type="CDD" id="cd14072">
    <property type="entry name" value="STKc_MARK"/>
    <property type="match status" value="1"/>
</dbReference>
<feature type="compositionally biased region" description="Polar residues" evidence="17">
    <location>
        <begin position="480"/>
        <end position="489"/>
    </location>
</feature>
<dbReference type="FunFam" id="1.10.510.10:FF:001032">
    <property type="entry name" value="KP78b, isoform A"/>
    <property type="match status" value="1"/>
</dbReference>
<dbReference type="InterPro" id="IPR017441">
    <property type="entry name" value="Protein_kinase_ATP_BS"/>
</dbReference>
<dbReference type="InterPro" id="IPR011009">
    <property type="entry name" value="Kinase-like_dom_sf"/>
</dbReference>
<feature type="compositionally biased region" description="Basic and acidic residues" evidence="17">
    <location>
        <begin position="451"/>
        <end position="460"/>
    </location>
</feature>
<dbReference type="GO" id="GO:0005737">
    <property type="term" value="C:cytoplasm"/>
    <property type="evidence" value="ECO:0007669"/>
    <property type="project" value="UniProtKB-SubCell"/>
</dbReference>
<evidence type="ECO:0000256" key="4">
    <source>
        <dbReference type="ARBA" id="ARBA00012513"/>
    </source>
</evidence>
<evidence type="ECO:0000256" key="14">
    <source>
        <dbReference type="ARBA" id="ARBA00063680"/>
    </source>
</evidence>
<dbReference type="FunFam" id="1.10.8.10:FF:000005">
    <property type="entry name" value="Non-specific serine/threonine protein kinase"/>
    <property type="match status" value="1"/>
</dbReference>
<evidence type="ECO:0000256" key="5">
    <source>
        <dbReference type="ARBA" id="ARBA00022490"/>
    </source>
</evidence>
<feature type="compositionally biased region" description="Low complexity" evidence="17">
    <location>
        <begin position="554"/>
        <end position="567"/>
    </location>
</feature>
<evidence type="ECO:0000256" key="13">
    <source>
        <dbReference type="ARBA" id="ARBA00054424"/>
    </source>
</evidence>
<dbReference type="PROSITE" id="PS50011">
    <property type="entry name" value="PROTEIN_KINASE_DOM"/>
    <property type="match status" value="1"/>
</dbReference>
<dbReference type="OrthoDB" id="504170at2759"/>
<dbReference type="AlphaFoldDB" id="A0A9D3SD45"/>
<evidence type="ECO:0000256" key="3">
    <source>
        <dbReference type="ARBA" id="ARBA00006234"/>
    </source>
</evidence>
<protein>
    <recommendedName>
        <fullName evidence="15">MAP/microtubule affinity-regulating kinase 3</fullName>
        <ecNumber evidence="4">2.7.11.1</ecNumber>
    </recommendedName>
</protein>
<sequence>MSSRPALPSATDRSSDHHASLAASRSEKGTSVSSRSLGVRCRNSMPSCPDDPHIGNYRLLKTIGKGNFAKVKLARHVLTGREVAIKIIDKTQLNPTSLQKLFREVRIMKALRHPNIVQLFEVIETEKTLYLVMEYASGGEVFDYLVSHGRMKEVEARAKFRQIVSAVHYCHQKNIVHRDLKAENLLLDADSNIKIADFGFSNEFTLGNKLDTFCGSPPYAAPELFQGKKYDGPEVDIWSLGVILYTLVSGSLPFDGQNLKELRERVLRGKYRVPFYMSTDCEEILRRFLVLNPSKRCTLEQVMKDKWMNTGYEGDELKPHTEPVEDYSDPTRIEVMVGMGFTTEDIKDALLNQKYNEVTATYLLLGLKTEDGAESRVSGSMTLPRVRPSPITNGTNKHSATAAASSSSSSSSSHSKTQRSASTYHRQRRHSDFCGPSMPVMHPKRSPTGGADRELRESRMPPRKASCSVMGSRSLPPSSPMVSTANNPNKAEIPDRRKDMTATTNNIPGSAMTRRNTYVCTDRPSADRQSLLQNGKENSSLSHRLPPASPSTLSISGAGASSSSSSADRCRLTRGSTIRSTFHGGQIRERVPSAYGPPPTSPTLSHDASLPAHGRSRATANLFSKITSKLTRRVANEPERVGRSTLSGCHLFGNQKEAEPWLGGGGWDVRPRPPCAPAELVLAVRDAARGCGCSHEPPGSKVTFQGEVCQLSVHHARLWESPLAFTHIASRIYKGVEL</sequence>
<comment type="function">
    <text evidence="13">Serine/threonine-protein kinase. Involved in the specific phosphorylation of microtubule-associated proteins for MAP2 and MAP4. Phosphorylates the microtubule-associated protein MAPT/TAU. Phosphorylates CDC25C on 'Ser-216'. Regulates localization and activity of some histone deacetylases by mediating phosphorylation of HDAC7, promoting subsequent interaction between HDAC7 and 14-3-3 and export from the nucleus. Regulates localization and activity of MITF by mediating its phosphorylation, promoting subsequent interaction between MITF and 14-3-3 and retention in the cytosol. Negatively regulates the Hippo signaling pathway and antagonizes the phosphorylation of LATS1. Cooperates with DLG5 to inhibit the kinase activity of STK3/MST2 toward LATS1. Phosphorylates PKP2 and KSR1.</text>
</comment>
<reference evidence="20 21" key="1">
    <citation type="submission" date="2021-06" db="EMBL/GenBank/DDBJ databases">
        <title>Chromosome-level genome assembly of the red-tail catfish (Hemibagrus wyckioides).</title>
        <authorList>
            <person name="Shao F."/>
        </authorList>
    </citation>
    <scope>NUCLEOTIDE SEQUENCE [LARGE SCALE GENOMIC DNA]</scope>
    <source>
        <strain evidence="20">EC202008001</strain>
        <tissue evidence="20">Blood</tissue>
    </source>
</reference>
<dbReference type="Pfam" id="PF00069">
    <property type="entry name" value="Pkinase"/>
    <property type="match status" value="1"/>
</dbReference>
<dbReference type="FunFam" id="3.30.200.20:FF:000003">
    <property type="entry name" value="Non-specific serine/threonine protein kinase"/>
    <property type="match status" value="1"/>
</dbReference>
<evidence type="ECO:0000256" key="15">
    <source>
        <dbReference type="ARBA" id="ARBA00071529"/>
    </source>
</evidence>
<evidence type="ECO:0000256" key="7">
    <source>
        <dbReference type="ARBA" id="ARBA00022679"/>
    </source>
</evidence>
<evidence type="ECO:0000256" key="12">
    <source>
        <dbReference type="ARBA" id="ARBA00048679"/>
    </source>
</evidence>
<dbReference type="Pfam" id="PF00627">
    <property type="entry name" value="UBA"/>
    <property type="match status" value="1"/>
</dbReference>
<evidence type="ECO:0000256" key="1">
    <source>
        <dbReference type="ARBA" id="ARBA00004279"/>
    </source>
</evidence>
<dbReference type="Gene3D" id="1.10.8.10">
    <property type="entry name" value="DNA helicase RuvA subunit, C-terminal domain"/>
    <property type="match status" value="1"/>
</dbReference>
<dbReference type="GO" id="GO:0000226">
    <property type="term" value="P:microtubule cytoskeleton organization"/>
    <property type="evidence" value="ECO:0007669"/>
    <property type="project" value="TreeGrafter"/>
</dbReference>
<name>A0A9D3SD45_9TELE</name>
<dbReference type="GO" id="GO:0030425">
    <property type="term" value="C:dendrite"/>
    <property type="evidence" value="ECO:0007669"/>
    <property type="project" value="UniProtKB-SubCell"/>
</dbReference>
<dbReference type="GO" id="GO:0005524">
    <property type="term" value="F:ATP binding"/>
    <property type="evidence" value="ECO:0007669"/>
    <property type="project" value="UniProtKB-UniRule"/>
</dbReference>
<evidence type="ECO:0000256" key="6">
    <source>
        <dbReference type="ARBA" id="ARBA00022527"/>
    </source>
</evidence>
<dbReference type="InterPro" id="IPR000719">
    <property type="entry name" value="Prot_kinase_dom"/>
</dbReference>
<organism evidence="20 21">
    <name type="scientific">Hemibagrus wyckioides</name>
    <dbReference type="NCBI Taxonomy" id="337641"/>
    <lineage>
        <taxon>Eukaryota</taxon>
        <taxon>Metazoa</taxon>
        <taxon>Chordata</taxon>
        <taxon>Craniata</taxon>
        <taxon>Vertebrata</taxon>
        <taxon>Euteleostomi</taxon>
        <taxon>Actinopterygii</taxon>
        <taxon>Neopterygii</taxon>
        <taxon>Teleostei</taxon>
        <taxon>Ostariophysi</taxon>
        <taxon>Siluriformes</taxon>
        <taxon>Bagridae</taxon>
        <taxon>Hemibagrus</taxon>
    </lineage>
</organism>
<feature type="region of interest" description="Disordered" evidence="17">
    <location>
        <begin position="535"/>
        <end position="611"/>
    </location>
</feature>
<keyword evidence="6" id="KW-0723">Serine/threonine-protein kinase</keyword>
<evidence type="ECO:0000256" key="11">
    <source>
        <dbReference type="ARBA" id="ARBA00047899"/>
    </source>
</evidence>
<comment type="similarity">
    <text evidence="3">Belongs to the protein kinase superfamily. CAMK Ser/Thr protein kinase family. SNF1 subfamily.</text>
</comment>
<dbReference type="EMBL" id="JAHKSW010000028">
    <property type="protein sequence ID" value="KAG7314404.1"/>
    <property type="molecule type" value="Genomic_DNA"/>
</dbReference>
<feature type="domain" description="Protein kinase" evidence="18">
    <location>
        <begin position="57"/>
        <end position="308"/>
    </location>
</feature>
<dbReference type="InterPro" id="IPR049508">
    <property type="entry name" value="MARK1-4_cat"/>
</dbReference>
<dbReference type="PANTHER" id="PTHR24346:SF28">
    <property type="entry name" value="MAP_MICROTUBULE AFFINITY-REGULATING KINASE 4"/>
    <property type="match status" value="1"/>
</dbReference>
<dbReference type="Gene3D" id="1.10.510.10">
    <property type="entry name" value="Transferase(Phosphotransferase) domain 1"/>
    <property type="match status" value="1"/>
</dbReference>
<evidence type="ECO:0000256" key="2">
    <source>
        <dbReference type="ARBA" id="ARBA00004496"/>
    </source>
</evidence>
<feature type="compositionally biased region" description="Polar residues" evidence="17">
    <location>
        <begin position="501"/>
        <end position="517"/>
    </location>
</feature>
<dbReference type="Proteomes" id="UP000824219">
    <property type="component" value="Linkage Group LG28"/>
</dbReference>
<comment type="caution">
    <text evidence="20">The sequence shown here is derived from an EMBL/GenBank/DDBJ whole genome shotgun (WGS) entry which is preliminary data.</text>
</comment>
<dbReference type="PANTHER" id="PTHR24346">
    <property type="entry name" value="MAP/MICROTUBULE AFFINITY-REGULATING KINASE"/>
    <property type="match status" value="1"/>
</dbReference>
<dbReference type="InterPro" id="IPR028375">
    <property type="entry name" value="KA1/Ssp2_C"/>
</dbReference>
<feature type="binding site" evidence="16">
    <location>
        <position position="86"/>
    </location>
    <ligand>
        <name>ATP</name>
        <dbReference type="ChEBI" id="CHEBI:30616"/>
    </ligand>
</feature>
<dbReference type="PROSITE" id="PS00107">
    <property type="entry name" value="PROTEIN_KINASE_ATP"/>
    <property type="match status" value="1"/>
</dbReference>
<dbReference type="InterPro" id="IPR008271">
    <property type="entry name" value="Ser/Thr_kinase_AS"/>
</dbReference>
<feature type="region of interest" description="Disordered" evidence="17">
    <location>
        <begin position="373"/>
        <end position="517"/>
    </location>
</feature>
<proteinExistence type="inferred from homology"/>
<dbReference type="PROSITE" id="PS50030">
    <property type="entry name" value="UBA"/>
    <property type="match status" value="1"/>
</dbReference>
<dbReference type="Gene3D" id="3.30.200.20">
    <property type="entry name" value="Phosphorylase Kinase, domain 1"/>
    <property type="match status" value="1"/>
</dbReference>
<keyword evidence="7" id="KW-0808">Transferase</keyword>
<evidence type="ECO:0000313" key="21">
    <source>
        <dbReference type="Proteomes" id="UP000824219"/>
    </source>
</evidence>
<evidence type="ECO:0000256" key="10">
    <source>
        <dbReference type="ARBA" id="ARBA00022840"/>
    </source>
</evidence>
<evidence type="ECO:0000256" key="16">
    <source>
        <dbReference type="PROSITE-ProRule" id="PRU10141"/>
    </source>
</evidence>
<evidence type="ECO:0000313" key="20">
    <source>
        <dbReference type="EMBL" id="KAG7314404.1"/>
    </source>
</evidence>
<dbReference type="SMART" id="SM00165">
    <property type="entry name" value="UBA"/>
    <property type="match status" value="1"/>
</dbReference>
<evidence type="ECO:0000256" key="9">
    <source>
        <dbReference type="ARBA" id="ARBA00022777"/>
    </source>
</evidence>
<comment type="subcellular location">
    <subcellularLocation>
        <location evidence="1">Cell projection</location>
        <location evidence="1">Dendrite</location>
    </subcellularLocation>
    <subcellularLocation>
        <location evidence="2">Cytoplasm</location>
    </subcellularLocation>
</comment>
<keyword evidence="21" id="KW-1185">Reference proteome</keyword>
<dbReference type="PROSITE" id="PS00108">
    <property type="entry name" value="PROTEIN_KINASE_ST"/>
    <property type="match status" value="1"/>
</dbReference>
<dbReference type="InterPro" id="IPR015940">
    <property type="entry name" value="UBA"/>
</dbReference>
<dbReference type="SUPFAM" id="SSF56112">
    <property type="entry name" value="Protein kinase-like (PK-like)"/>
    <property type="match status" value="1"/>
</dbReference>
<evidence type="ECO:0000259" key="18">
    <source>
        <dbReference type="PROSITE" id="PS50011"/>
    </source>
</evidence>
<keyword evidence="9" id="KW-0418">Kinase</keyword>
<feature type="compositionally biased region" description="Low complexity" evidence="17">
    <location>
        <begin position="399"/>
        <end position="423"/>
    </location>
</feature>
<dbReference type="GO" id="GO:0050321">
    <property type="term" value="F:tau-protein kinase activity"/>
    <property type="evidence" value="ECO:0007669"/>
    <property type="project" value="TreeGrafter"/>
</dbReference>
<dbReference type="SUPFAM" id="SSF103243">
    <property type="entry name" value="KA1-like"/>
    <property type="match status" value="1"/>
</dbReference>
<comment type="subunit">
    <text evidence="14">Interacts with MAPT/TAU. Interacts with DLG5 (via coiled-coil domain). Interacts with STK3/MST2 and STK4/MST1 in the presence of DLG5. Interacts with YWHAB, YWHAG, YWHAQ and YWHAZ. Interacts with PKP2 (via N-terminus). Interacts with CDC25C. Interacts with KSR1.</text>
</comment>
<keyword evidence="8 16" id="KW-0547">Nucleotide-binding</keyword>
<feature type="domain" description="UBA" evidence="19">
    <location>
        <begin position="327"/>
        <end position="366"/>
    </location>
</feature>
<dbReference type="GO" id="GO:0035556">
    <property type="term" value="P:intracellular signal transduction"/>
    <property type="evidence" value="ECO:0007669"/>
    <property type="project" value="TreeGrafter"/>
</dbReference>